<feature type="compositionally biased region" description="Basic residues" evidence="2">
    <location>
        <begin position="72"/>
        <end position="83"/>
    </location>
</feature>
<proteinExistence type="predicted"/>
<feature type="compositionally biased region" description="Polar residues" evidence="2">
    <location>
        <begin position="85"/>
        <end position="96"/>
    </location>
</feature>
<feature type="coiled-coil region" evidence="1">
    <location>
        <begin position="185"/>
        <end position="219"/>
    </location>
</feature>
<evidence type="ECO:0000313" key="3">
    <source>
        <dbReference type="WBParaSite" id="ECPE_0000762601-mRNA-1"/>
    </source>
</evidence>
<dbReference type="WBParaSite" id="ECPE_0000762601-mRNA-1">
    <property type="protein sequence ID" value="ECPE_0000762601-mRNA-1"/>
    <property type="gene ID" value="ECPE_0000762601"/>
</dbReference>
<dbReference type="Gene3D" id="1.20.58.1880">
    <property type="match status" value="1"/>
</dbReference>
<name>A0A183AKX5_9TREM</name>
<sequence>LDPKDPMDMEIRTYLDSLHGIVTDSGGSTNSSLAPGGSCGADSEDEADAESHNPEDEDENEEGRNKGSKQVSGRKRRRPRGRPRNSNTHGNSSASHAASLVGSEYGCAGIGRLSLRKHARFEEELAAVATTMIRGASGEVQQTSAEPAEGTRRGSRRGVVYLQNSTAQSGTKLPPGTFYVHKQFQESCRLSRNQHEDEINRLEEAAMALSVRVDEHRASKTSALLDGMQSLRPPPICMDPNWSVVDIQMATQAVGEIGRDYAQIAARLVNKTPSMVATLFELYGQHLNFSELAAMAPLTGR</sequence>
<feature type="region of interest" description="Disordered" evidence="2">
    <location>
        <begin position="20"/>
        <end position="96"/>
    </location>
</feature>
<organism evidence="3">
    <name type="scientific">Echinostoma caproni</name>
    <dbReference type="NCBI Taxonomy" id="27848"/>
    <lineage>
        <taxon>Eukaryota</taxon>
        <taxon>Metazoa</taxon>
        <taxon>Spiralia</taxon>
        <taxon>Lophotrochozoa</taxon>
        <taxon>Platyhelminthes</taxon>
        <taxon>Trematoda</taxon>
        <taxon>Digenea</taxon>
        <taxon>Plagiorchiida</taxon>
        <taxon>Echinostomata</taxon>
        <taxon>Echinostomatoidea</taxon>
        <taxon>Echinostomatidae</taxon>
        <taxon>Echinostoma</taxon>
    </lineage>
</organism>
<reference evidence="3" key="1">
    <citation type="submission" date="2016-06" db="UniProtKB">
        <authorList>
            <consortium name="WormBaseParasite"/>
        </authorList>
    </citation>
    <scope>IDENTIFICATION</scope>
</reference>
<protein>
    <submittedName>
        <fullName evidence="3">REST corepressor 3</fullName>
    </submittedName>
</protein>
<evidence type="ECO:0000256" key="1">
    <source>
        <dbReference type="SAM" id="Coils"/>
    </source>
</evidence>
<dbReference type="AlphaFoldDB" id="A0A183AKX5"/>
<accession>A0A183AKX5</accession>
<evidence type="ECO:0000256" key="2">
    <source>
        <dbReference type="SAM" id="MobiDB-lite"/>
    </source>
</evidence>
<keyword evidence="1" id="KW-0175">Coiled coil</keyword>